<dbReference type="EMBL" id="JAURUE010000003">
    <property type="protein sequence ID" value="MDP9616401.1"/>
    <property type="molecule type" value="Genomic_DNA"/>
</dbReference>
<evidence type="ECO:0000313" key="2">
    <source>
        <dbReference type="EMBL" id="MDP9616401.1"/>
    </source>
</evidence>
<organism evidence="2 3">
    <name type="scientific">Streptomyces demainii</name>
    <dbReference type="NCBI Taxonomy" id="588122"/>
    <lineage>
        <taxon>Bacteria</taxon>
        <taxon>Bacillati</taxon>
        <taxon>Actinomycetota</taxon>
        <taxon>Actinomycetes</taxon>
        <taxon>Kitasatosporales</taxon>
        <taxon>Streptomycetaceae</taxon>
        <taxon>Streptomyces</taxon>
    </lineage>
</organism>
<dbReference type="SUPFAM" id="SSF51569">
    <property type="entry name" value="Aldolase"/>
    <property type="match status" value="1"/>
</dbReference>
<dbReference type="EC" id="4.2.1.24" evidence="2"/>
<dbReference type="GO" id="GO:0004655">
    <property type="term" value="F:porphobilinogen synthase activity"/>
    <property type="evidence" value="ECO:0007669"/>
    <property type="project" value="UniProtKB-EC"/>
</dbReference>
<proteinExistence type="predicted"/>
<comment type="caution">
    <text evidence="2">The sequence shown here is derived from an EMBL/GenBank/DDBJ whole genome shotgun (WGS) entry which is preliminary data.</text>
</comment>
<dbReference type="Gene3D" id="3.20.20.70">
    <property type="entry name" value="Aldolase class I"/>
    <property type="match status" value="1"/>
</dbReference>
<accession>A0ABT9LA36</accession>
<dbReference type="RefSeq" id="WP_289980142.1">
    <property type="nucleotide sequence ID" value="NZ_JAURUE010000003.1"/>
</dbReference>
<keyword evidence="3" id="KW-1185">Reference proteome</keyword>
<feature type="domain" description="Rhodanese" evidence="1">
    <location>
        <begin position="251"/>
        <end position="353"/>
    </location>
</feature>
<dbReference type="InterPro" id="IPR013785">
    <property type="entry name" value="Aldolase_TIM"/>
</dbReference>
<dbReference type="PROSITE" id="PS50206">
    <property type="entry name" value="RHODANESE_3"/>
    <property type="match status" value="1"/>
</dbReference>
<keyword evidence="2" id="KW-0456">Lyase</keyword>
<dbReference type="InterPro" id="IPR001763">
    <property type="entry name" value="Rhodanese-like_dom"/>
</dbReference>
<dbReference type="Proteomes" id="UP001234880">
    <property type="component" value="Unassembled WGS sequence"/>
</dbReference>
<sequence>MTPPQRLSADARRRVSDEPLHRVIPDRLVQPLDVDLALPDEERAAVDALPGWYAHGRAAAVERIGEGRRLGIEEFVVRISDSRPGPLRDRLDRHTAATALLVRESPPGTRCTVDPFSLALNPDGSWGVRADTGGIDVSATYALIRDIAAAVATTGAHGIVTLGRLPREVEHTRSGIASADGSTRVYSFSQNSETSTAYVYLPPEHRDTGQKILPGNLPEMTLWALLDVFQGTQVSVTKPLENFHVTLDLVRHIQHRELLDRLFRTSLADLVATPGPAAQPQPPEDVRQLLDALLSDPDTLVKRLDRLDLYGYTVSGSTRALAHLAGADGTALARARLLESWTNWLAAADSPGSRIIDRNAAHYLAGGILGA</sequence>
<name>A0ABT9LA36_9ACTN</name>
<reference evidence="2 3" key="1">
    <citation type="submission" date="2023-07" db="EMBL/GenBank/DDBJ databases">
        <title>Sequencing the genomes of 1000 actinobacteria strains.</title>
        <authorList>
            <person name="Klenk H.-P."/>
        </authorList>
    </citation>
    <scope>NUCLEOTIDE SEQUENCE [LARGE SCALE GENOMIC DNA]</scope>
    <source>
        <strain evidence="2 3">DSM 41600</strain>
    </source>
</reference>
<evidence type="ECO:0000313" key="3">
    <source>
        <dbReference type="Proteomes" id="UP001234880"/>
    </source>
</evidence>
<evidence type="ECO:0000259" key="1">
    <source>
        <dbReference type="PROSITE" id="PS50206"/>
    </source>
</evidence>
<gene>
    <name evidence="2" type="ORF">JOF35_008759</name>
</gene>
<protein>
    <submittedName>
        <fullName evidence="2">Porphobilinogen synthase</fullName>
        <ecNumber evidence="2">4.2.1.24</ecNumber>
    </submittedName>
</protein>